<dbReference type="RefSeq" id="WP_059036790.1">
    <property type="nucleotide sequence ID" value="NZ_JAADZU010000057.1"/>
</dbReference>
<dbReference type="EMBL" id="JAADZU010000057">
    <property type="protein sequence ID" value="NDK91137.1"/>
    <property type="molecule type" value="Genomic_DNA"/>
</dbReference>
<dbReference type="GO" id="GO:0000976">
    <property type="term" value="F:transcription cis-regulatory region binding"/>
    <property type="evidence" value="ECO:0007669"/>
    <property type="project" value="TreeGrafter"/>
</dbReference>
<sequence length="195" mass="20971">MSPEARRDQLIALGMAMVDEKPLDQVTIDAIAEVAGVSRALLFHYFASKQDFHLAILRAQGEQLIACTTPDDSLDDPIAILTSSLSAFVDYVSEHGGAYTAFLRGSSSADPAVREAADATRSVMVDRVLEHAPAFGLEVTPRARVAVSGWVTFVEEVTISWLTDPDVMTRDELLDLICNSLPAIALSVGGALPER</sequence>
<evidence type="ECO:0000256" key="3">
    <source>
        <dbReference type="ARBA" id="ARBA00023163"/>
    </source>
</evidence>
<evidence type="ECO:0000313" key="7">
    <source>
        <dbReference type="Proteomes" id="UP000466307"/>
    </source>
</evidence>
<organism evidence="6 7">
    <name type="scientific">Gordonia desulfuricans</name>
    <dbReference type="NCBI Taxonomy" id="89051"/>
    <lineage>
        <taxon>Bacteria</taxon>
        <taxon>Bacillati</taxon>
        <taxon>Actinomycetota</taxon>
        <taxon>Actinomycetes</taxon>
        <taxon>Mycobacteriales</taxon>
        <taxon>Gordoniaceae</taxon>
        <taxon>Gordonia</taxon>
    </lineage>
</organism>
<dbReference type="InterPro" id="IPR050109">
    <property type="entry name" value="HTH-type_TetR-like_transc_reg"/>
</dbReference>
<dbReference type="Pfam" id="PF21943">
    <property type="entry name" value="TetR_C_46"/>
    <property type="match status" value="1"/>
</dbReference>
<evidence type="ECO:0000256" key="4">
    <source>
        <dbReference type="PROSITE-ProRule" id="PRU00335"/>
    </source>
</evidence>
<evidence type="ECO:0000256" key="1">
    <source>
        <dbReference type="ARBA" id="ARBA00023015"/>
    </source>
</evidence>
<dbReference type="InterPro" id="IPR001647">
    <property type="entry name" value="HTH_TetR"/>
</dbReference>
<dbReference type="SUPFAM" id="SSF46689">
    <property type="entry name" value="Homeodomain-like"/>
    <property type="match status" value="1"/>
</dbReference>
<keyword evidence="1" id="KW-0805">Transcription regulation</keyword>
<dbReference type="PANTHER" id="PTHR30055:SF174">
    <property type="entry name" value="TRANSCRIPTIONAL REGULATORY PROTEIN (PROBABLY TETR-FAMILY)-RELATED"/>
    <property type="match status" value="1"/>
</dbReference>
<gene>
    <name evidence="6" type="ORF">GYA93_16325</name>
</gene>
<keyword evidence="7" id="KW-1185">Reference proteome</keyword>
<protein>
    <submittedName>
        <fullName evidence="6">TetR/AcrR family transcriptional regulator</fullName>
    </submittedName>
</protein>
<reference evidence="6 7" key="1">
    <citation type="submission" date="2020-01" db="EMBL/GenBank/DDBJ databases">
        <title>Investigation of new actinobacteria for the biodesulphurisation of diesel fuel.</title>
        <authorList>
            <person name="Athi Narayanan S.M."/>
        </authorList>
    </citation>
    <scope>NUCLEOTIDE SEQUENCE [LARGE SCALE GENOMIC DNA]</scope>
    <source>
        <strain evidence="6 7">213E</strain>
    </source>
</reference>
<dbReference type="InterPro" id="IPR009057">
    <property type="entry name" value="Homeodomain-like_sf"/>
</dbReference>
<dbReference type="AlphaFoldDB" id="A0A7K3LU73"/>
<dbReference type="Pfam" id="PF00440">
    <property type="entry name" value="TetR_N"/>
    <property type="match status" value="1"/>
</dbReference>
<feature type="domain" description="HTH tetR-type" evidence="5">
    <location>
        <begin position="4"/>
        <end position="64"/>
    </location>
</feature>
<accession>A0A7K3LU73</accession>
<evidence type="ECO:0000313" key="6">
    <source>
        <dbReference type="EMBL" id="NDK91137.1"/>
    </source>
</evidence>
<evidence type="ECO:0000259" key="5">
    <source>
        <dbReference type="PROSITE" id="PS50977"/>
    </source>
</evidence>
<dbReference type="PROSITE" id="PS50977">
    <property type="entry name" value="HTH_TETR_2"/>
    <property type="match status" value="1"/>
</dbReference>
<dbReference type="Proteomes" id="UP000466307">
    <property type="component" value="Unassembled WGS sequence"/>
</dbReference>
<feature type="DNA-binding region" description="H-T-H motif" evidence="4">
    <location>
        <begin position="27"/>
        <end position="46"/>
    </location>
</feature>
<keyword evidence="2 4" id="KW-0238">DNA-binding</keyword>
<evidence type="ECO:0000256" key="2">
    <source>
        <dbReference type="ARBA" id="ARBA00023125"/>
    </source>
</evidence>
<name>A0A7K3LU73_9ACTN</name>
<dbReference type="PANTHER" id="PTHR30055">
    <property type="entry name" value="HTH-TYPE TRANSCRIPTIONAL REGULATOR RUTR"/>
    <property type="match status" value="1"/>
</dbReference>
<proteinExistence type="predicted"/>
<dbReference type="GO" id="GO:0003700">
    <property type="term" value="F:DNA-binding transcription factor activity"/>
    <property type="evidence" value="ECO:0007669"/>
    <property type="project" value="TreeGrafter"/>
</dbReference>
<keyword evidence="3" id="KW-0804">Transcription</keyword>
<dbReference type="Gene3D" id="1.10.357.10">
    <property type="entry name" value="Tetracycline Repressor, domain 2"/>
    <property type="match status" value="1"/>
</dbReference>
<dbReference type="InterPro" id="IPR054129">
    <property type="entry name" value="DesT_TetR_C"/>
</dbReference>
<comment type="caution">
    <text evidence="6">The sequence shown here is derived from an EMBL/GenBank/DDBJ whole genome shotgun (WGS) entry which is preliminary data.</text>
</comment>